<dbReference type="AlphaFoldDB" id="A0A060SIL4"/>
<proteinExistence type="predicted"/>
<dbReference type="Proteomes" id="UP000029665">
    <property type="component" value="Unassembled WGS sequence"/>
</dbReference>
<evidence type="ECO:0000313" key="3">
    <source>
        <dbReference type="Proteomes" id="UP000029665"/>
    </source>
</evidence>
<name>A0A060SIL4_PYCCI</name>
<sequence>MNQSHTAFTLPVFVFFAQYPSFVYNPIISIYAQFDRLNRLLRWSKTQSAEARAQLHRAMAEQFNYTYGRDPDSLLAWRRLCLVLAIYPIPSDITECRKVSAYVTT</sequence>
<evidence type="ECO:0000256" key="1">
    <source>
        <dbReference type="SAM" id="Phobius"/>
    </source>
</evidence>
<gene>
    <name evidence="2" type="ORF">BN946_scf185043.g91</name>
</gene>
<feature type="transmembrane region" description="Helical" evidence="1">
    <location>
        <begin position="12"/>
        <end position="32"/>
    </location>
</feature>
<organism evidence="2 3">
    <name type="scientific">Pycnoporus cinnabarinus</name>
    <name type="common">Cinnabar-red polypore</name>
    <name type="synonym">Trametes cinnabarina</name>
    <dbReference type="NCBI Taxonomy" id="5643"/>
    <lineage>
        <taxon>Eukaryota</taxon>
        <taxon>Fungi</taxon>
        <taxon>Dikarya</taxon>
        <taxon>Basidiomycota</taxon>
        <taxon>Agaricomycotina</taxon>
        <taxon>Agaricomycetes</taxon>
        <taxon>Polyporales</taxon>
        <taxon>Polyporaceae</taxon>
        <taxon>Trametes</taxon>
    </lineage>
</organism>
<dbReference type="STRING" id="5643.A0A060SIL4"/>
<reference evidence="2" key="1">
    <citation type="submission" date="2014-01" db="EMBL/GenBank/DDBJ databases">
        <title>The genome of the white-rot fungus Pycnoporus cinnabarinus: a basidiomycete model with a versatile arsenal for lignocellulosic biomass breakdown.</title>
        <authorList>
            <person name="Levasseur A."/>
            <person name="Lomascolo A."/>
            <person name="Ruiz-Duenas F.J."/>
            <person name="Uzan E."/>
            <person name="Piumi F."/>
            <person name="Kues U."/>
            <person name="Ram A.F.J."/>
            <person name="Murat C."/>
            <person name="Haon M."/>
            <person name="Benoit I."/>
            <person name="Arfi Y."/>
            <person name="Chevret D."/>
            <person name="Drula E."/>
            <person name="Kwon M.J."/>
            <person name="Gouret P."/>
            <person name="Lesage-Meessen L."/>
            <person name="Lombard V."/>
            <person name="Mariette J."/>
            <person name="Noirot C."/>
            <person name="Park J."/>
            <person name="Patyshakuliyeva A."/>
            <person name="Wieneger R.A.B."/>
            <person name="Wosten H.A.B."/>
            <person name="Martin F."/>
            <person name="Coutinho P.M."/>
            <person name="de Vries R."/>
            <person name="Martinez A.T."/>
            <person name="Klopp C."/>
            <person name="Pontarotti P."/>
            <person name="Henrissat B."/>
            <person name="Record E."/>
        </authorList>
    </citation>
    <scope>NUCLEOTIDE SEQUENCE [LARGE SCALE GENOMIC DNA]</scope>
    <source>
        <strain evidence="2">BRFM137</strain>
    </source>
</reference>
<dbReference type="EMBL" id="CCBP010000125">
    <property type="protein sequence ID" value="CDO74041.1"/>
    <property type="molecule type" value="Genomic_DNA"/>
</dbReference>
<keyword evidence="1" id="KW-0812">Transmembrane</keyword>
<keyword evidence="1" id="KW-0472">Membrane</keyword>
<accession>A0A060SIL4</accession>
<protein>
    <submittedName>
        <fullName evidence="2">Uncharacterized protein</fullName>
    </submittedName>
</protein>
<keyword evidence="3" id="KW-1185">Reference proteome</keyword>
<comment type="caution">
    <text evidence="2">The sequence shown here is derived from an EMBL/GenBank/DDBJ whole genome shotgun (WGS) entry which is preliminary data.</text>
</comment>
<evidence type="ECO:0000313" key="2">
    <source>
        <dbReference type="EMBL" id="CDO74041.1"/>
    </source>
</evidence>
<dbReference type="HOGENOM" id="CLU_053382_2_2_1"/>
<dbReference type="OrthoDB" id="6105938at2759"/>
<keyword evidence="1" id="KW-1133">Transmembrane helix</keyword>